<organism evidence="2 3">
    <name type="scientific">Natrialba swarupiae</name>
    <dbReference type="NCBI Taxonomy" id="2448032"/>
    <lineage>
        <taxon>Archaea</taxon>
        <taxon>Methanobacteriati</taxon>
        <taxon>Methanobacteriota</taxon>
        <taxon>Stenosarchaea group</taxon>
        <taxon>Halobacteria</taxon>
        <taxon>Halobacteriales</taxon>
        <taxon>Natrialbaceae</taxon>
        <taxon>Natrialba</taxon>
    </lineage>
</organism>
<dbReference type="Proteomes" id="UP000324104">
    <property type="component" value="Unassembled WGS sequence"/>
</dbReference>
<evidence type="ECO:0000313" key="3">
    <source>
        <dbReference type="Proteomes" id="UP000324104"/>
    </source>
</evidence>
<name>A0A5D5ART3_9EURY</name>
<dbReference type="EMBL" id="VTAW01000014">
    <property type="protein sequence ID" value="TYT61771.1"/>
    <property type="molecule type" value="Genomic_DNA"/>
</dbReference>
<protein>
    <submittedName>
        <fullName evidence="2">Uncharacterized protein</fullName>
    </submittedName>
</protein>
<evidence type="ECO:0000313" key="2">
    <source>
        <dbReference type="EMBL" id="TYT61771.1"/>
    </source>
</evidence>
<dbReference type="RefSeq" id="WP_149081758.1">
    <property type="nucleotide sequence ID" value="NZ_VTAW01000014.1"/>
</dbReference>
<evidence type="ECO:0000256" key="1">
    <source>
        <dbReference type="SAM" id="MobiDB-lite"/>
    </source>
</evidence>
<sequence length="136" mass="15576">MGRAMPVLCHTSRLTDRAWRLAQAYDVRLLSLEDLEGDHLPPLTRKPPPKDAQAHRQSVPPGALRETPPIPLQRLQDDPPKMNLEGPVYPGAETAPCYVADRTGHEKYTDTGFERYRRRERARRDTSPEERSDTEH</sequence>
<feature type="region of interest" description="Disordered" evidence="1">
    <location>
        <begin position="34"/>
        <end position="136"/>
    </location>
</feature>
<dbReference type="AlphaFoldDB" id="A0A5D5ART3"/>
<feature type="compositionally biased region" description="Basic and acidic residues" evidence="1">
    <location>
        <begin position="102"/>
        <end position="136"/>
    </location>
</feature>
<keyword evidence="3" id="KW-1185">Reference proteome</keyword>
<reference evidence="2 3" key="1">
    <citation type="submission" date="2019-08" db="EMBL/GenBank/DDBJ databases">
        <title>Archaea genome.</title>
        <authorList>
            <person name="Kajale S."/>
            <person name="Shouche Y."/>
            <person name="Deshpande N."/>
            <person name="Sharma A."/>
        </authorList>
    </citation>
    <scope>NUCLEOTIDE SEQUENCE [LARGE SCALE GENOMIC DNA]</scope>
    <source>
        <strain evidence="2 3">ESP3B_9</strain>
    </source>
</reference>
<gene>
    <name evidence="2" type="ORF">FYC77_12160</name>
</gene>
<proteinExistence type="predicted"/>
<comment type="caution">
    <text evidence="2">The sequence shown here is derived from an EMBL/GenBank/DDBJ whole genome shotgun (WGS) entry which is preliminary data.</text>
</comment>
<accession>A0A5D5ART3</accession>